<dbReference type="Gene3D" id="3.40.50.720">
    <property type="entry name" value="NAD(P)-binding Rossmann-like Domain"/>
    <property type="match status" value="1"/>
</dbReference>
<protein>
    <submittedName>
        <fullName evidence="4">Phosphogluconate dehydrogenase</fullName>
    </submittedName>
</protein>
<evidence type="ECO:0000259" key="3">
    <source>
        <dbReference type="Pfam" id="PF09130"/>
    </source>
</evidence>
<feature type="region of interest" description="Disordered" evidence="1">
    <location>
        <begin position="288"/>
        <end position="310"/>
    </location>
</feature>
<comment type="caution">
    <text evidence="4">The sequence shown here is derived from an EMBL/GenBank/DDBJ whole genome shotgun (WGS) entry which is preliminary data.</text>
</comment>
<organism evidence="4 5">
    <name type="scientific">Metarhizobium album</name>
    <dbReference type="NCBI Taxonomy" id="2182425"/>
    <lineage>
        <taxon>Bacteria</taxon>
        <taxon>Pseudomonadati</taxon>
        <taxon>Pseudomonadota</taxon>
        <taxon>Alphaproteobacteria</taxon>
        <taxon>Hyphomicrobiales</taxon>
        <taxon>Rhizobiaceae</taxon>
        <taxon>Metarhizobium</taxon>
    </lineage>
</organism>
<dbReference type="InterPro" id="IPR013328">
    <property type="entry name" value="6PGD_dom2"/>
</dbReference>
<gene>
    <name evidence="4" type="ORF">DEM27_26140</name>
</gene>
<sequence length="310" mass="33149">MTAFSIIGYGEVGEHFAADLSKSGADAIAVFDIDSRACERAFRAHLKVADTASEAVMQADVVFVCVTAGAVLQAIEGIQYGLAHGPLVVDINSVSPDTKRGACRIVEAFGGRYVEAAVMSSVPPKGIRTPMLLGGRHAAEFLSVMERFGMDLTIFSQQIGAASAVKMCRSVFIKGLEAIALESLLAASHYDVVDPVLNSLADTIPGADWTALTQYMIERTLLHGKRRAEEMRAVSETVRQSGLEPLLSEAIAKRQDWASAGRRLLKKGASKTDLQSLLLSINHSLVRKSRPAATRSSTPSLSEKTSRASS</sequence>
<evidence type="ECO:0000256" key="1">
    <source>
        <dbReference type="SAM" id="MobiDB-lite"/>
    </source>
</evidence>
<dbReference type="Gene3D" id="1.10.1040.10">
    <property type="entry name" value="N-(1-d-carboxylethyl)-l-norvaline Dehydrogenase, domain 2"/>
    <property type="match status" value="1"/>
</dbReference>
<dbReference type="GO" id="GO:0050661">
    <property type="term" value="F:NADP binding"/>
    <property type="evidence" value="ECO:0007669"/>
    <property type="project" value="InterPro"/>
</dbReference>
<dbReference type="PANTHER" id="PTHR43580:SF2">
    <property type="entry name" value="CYTOKINE-LIKE NUCLEAR FACTOR N-PAC"/>
    <property type="match status" value="1"/>
</dbReference>
<dbReference type="RefSeq" id="WP_109461180.1">
    <property type="nucleotide sequence ID" value="NZ_QFBC01000016.1"/>
</dbReference>
<dbReference type="InterPro" id="IPR006115">
    <property type="entry name" value="6PGDH_NADP-bd"/>
</dbReference>
<dbReference type="InterPro" id="IPR036291">
    <property type="entry name" value="NAD(P)-bd_dom_sf"/>
</dbReference>
<feature type="domain" description="Phosphogluconate dehydrogenase NAD-binding putative C-terminal" evidence="3">
    <location>
        <begin position="187"/>
        <end position="256"/>
    </location>
</feature>
<dbReference type="SUPFAM" id="SSF51735">
    <property type="entry name" value="NAD(P)-binding Rossmann-fold domains"/>
    <property type="match status" value="1"/>
</dbReference>
<feature type="compositionally biased region" description="Polar residues" evidence="1">
    <location>
        <begin position="294"/>
        <end position="310"/>
    </location>
</feature>
<dbReference type="EMBL" id="QFBC01000016">
    <property type="protein sequence ID" value="PWE53430.1"/>
    <property type="molecule type" value="Genomic_DNA"/>
</dbReference>
<evidence type="ECO:0000313" key="4">
    <source>
        <dbReference type="EMBL" id="PWE53430.1"/>
    </source>
</evidence>
<dbReference type="OrthoDB" id="4333at2"/>
<accession>A0A2U2DJI1</accession>
<name>A0A2U2DJI1_9HYPH</name>
<dbReference type="PANTHER" id="PTHR43580">
    <property type="entry name" value="OXIDOREDUCTASE GLYR1-RELATED"/>
    <property type="match status" value="1"/>
</dbReference>
<dbReference type="SUPFAM" id="SSF48179">
    <property type="entry name" value="6-phosphogluconate dehydrogenase C-terminal domain-like"/>
    <property type="match status" value="1"/>
</dbReference>
<dbReference type="InterPro" id="IPR015814">
    <property type="entry name" value="Pgluconate_DH_NAD-bd_C"/>
</dbReference>
<reference evidence="4 5" key="1">
    <citation type="submission" date="2018-05" db="EMBL/GenBank/DDBJ databases">
        <title>The draft genome of strain NS-104.</title>
        <authorList>
            <person name="Hang P."/>
            <person name="Jiang J."/>
        </authorList>
    </citation>
    <scope>NUCLEOTIDE SEQUENCE [LARGE SCALE GENOMIC DNA]</scope>
    <source>
        <strain evidence="4 5">NS-104</strain>
    </source>
</reference>
<dbReference type="Pfam" id="PF03446">
    <property type="entry name" value="NAD_binding_2"/>
    <property type="match status" value="1"/>
</dbReference>
<evidence type="ECO:0000259" key="2">
    <source>
        <dbReference type="Pfam" id="PF03446"/>
    </source>
</evidence>
<dbReference type="InterPro" id="IPR008927">
    <property type="entry name" value="6-PGluconate_DH-like_C_sf"/>
</dbReference>
<dbReference type="Proteomes" id="UP000245252">
    <property type="component" value="Unassembled WGS sequence"/>
</dbReference>
<dbReference type="Pfam" id="PF09130">
    <property type="entry name" value="DUF1932"/>
    <property type="match status" value="1"/>
</dbReference>
<evidence type="ECO:0000313" key="5">
    <source>
        <dbReference type="Proteomes" id="UP000245252"/>
    </source>
</evidence>
<keyword evidence="5" id="KW-1185">Reference proteome</keyword>
<feature type="domain" description="6-phosphogluconate dehydrogenase NADP-binding" evidence="2">
    <location>
        <begin position="5"/>
        <end position="123"/>
    </location>
</feature>
<dbReference type="AlphaFoldDB" id="A0A2U2DJI1"/>
<dbReference type="InterPro" id="IPR051265">
    <property type="entry name" value="HIBADH-related_NP60_sf"/>
</dbReference>
<proteinExistence type="predicted"/>